<keyword evidence="7" id="KW-0328">Glycosyltransferase</keyword>
<evidence type="ECO:0000256" key="8">
    <source>
        <dbReference type="ARBA" id="ARBA00022679"/>
    </source>
</evidence>
<dbReference type="AlphaFoldDB" id="A0A328Q339"/>
<comment type="cofactor">
    <cofactor evidence="2">
        <name>Mg(2+)</name>
        <dbReference type="ChEBI" id="CHEBI:18420"/>
    </cofactor>
</comment>
<keyword evidence="9 18" id="KW-0812">Transmembrane</keyword>
<evidence type="ECO:0000256" key="16">
    <source>
        <dbReference type="ARBA" id="ARBA00034066"/>
    </source>
</evidence>
<feature type="transmembrane region" description="Helical" evidence="18">
    <location>
        <begin position="6"/>
        <end position="26"/>
    </location>
</feature>
<evidence type="ECO:0000259" key="20">
    <source>
        <dbReference type="Pfam" id="PF21436"/>
    </source>
</evidence>
<keyword evidence="12 18" id="KW-1133">Transmembrane helix</keyword>
<dbReference type="UniPathway" id="UPA00378"/>
<comment type="caution">
    <text evidence="21">The sequence shown here is derived from an EMBL/GenBank/DDBJ whole genome shotgun (WGS) entry which is preliminary data.</text>
</comment>
<comment type="similarity">
    <text evidence="5">Belongs to the STT3 family.</text>
</comment>
<evidence type="ECO:0000256" key="11">
    <source>
        <dbReference type="ARBA" id="ARBA00022842"/>
    </source>
</evidence>
<comment type="pathway">
    <text evidence="4">Protein modification; protein glycosylation.</text>
</comment>
<dbReference type="Pfam" id="PF21436">
    <property type="entry name" value="STT3-PglB_core"/>
    <property type="match status" value="1"/>
</dbReference>
<dbReference type="GO" id="GO:0005886">
    <property type="term" value="C:plasma membrane"/>
    <property type="evidence" value="ECO:0007669"/>
    <property type="project" value="UniProtKB-SubCell"/>
</dbReference>
<keyword evidence="8" id="KW-0808">Transferase</keyword>
<dbReference type="InterPro" id="IPR048307">
    <property type="entry name" value="STT3_N"/>
</dbReference>
<evidence type="ECO:0000259" key="19">
    <source>
        <dbReference type="Pfam" id="PF02516"/>
    </source>
</evidence>
<feature type="transmembrane region" description="Helical" evidence="18">
    <location>
        <begin position="269"/>
        <end position="292"/>
    </location>
</feature>
<evidence type="ECO:0000256" key="3">
    <source>
        <dbReference type="ARBA" id="ARBA00004651"/>
    </source>
</evidence>
<dbReference type="GeneID" id="3855601"/>
<dbReference type="InterPro" id="IPR003674">
    <property type="entry name" value="Oligo_trans_STT3"/>
</dbReference>
<reference evidence="21 22" key="1">
    <citation type="submission" date="2017-05" db="EMBL/GenBank/DDBJ databases">
        <title>Host range expansion of the Methanosphaera genus to humans and monogastric animals involves recent and extensive reduction in genome content.</title>
        <authorList>
            <person name="Hoedt E.C."/>
            <person name="Volmer J.G."/>
            <person name="Parks D.H."/>
            <person name="Rosewarne C.P."/>
            <person name="Denman S.E."/>
            <person name="Mcsweeney C.S."/>
            <person name="O Cuiv P."/>
            <person name="Hugenholtz P."/>
            <person name="Tyson G.W."/>
            <person name="Morrison M."/>
        </authorList>
    </citation>
    <scope>NUCLEOTIDE SEQUENCE [LARGE SCALE GENOMIC DNA]</scope>
    <source>
        <strain evidence="21 22">PA5</strain>
    </source>
</reference>
<feature type="transmembrane region" description="Helical" evidence="18">
    <location>
        <begin position="207"/>
        <end position="224"/>
    </location>
</feature>
<dbReference type="PANTHER" id="PTHR13872">
    <property type="entry name" value="DOLICHYL-DIPHOSPHOOLIGOSACCHARIDE--PROTEIN GLYCOSYLTRANSFERASE SUBUNIT"/>
    <property type="match status" value="1"/>
</dbReference>
<dbReference type="RefSeq" id="WP_011405971.1">
    <property type="nucleotide sequence ID" value="NZ_CATZXA010000017.1"/>
</dbReference>
<feature type="compositionally biased region" description="Basic and acidic residues" evidence="17">
    <location>
        <begin position="363"/>
        <end position="380"/>
    </location>
</feature>
<keyword evidence="14" id="KW-0464">Manganese</keyword>
<feature type="transmembrane region" description="Helical" evidence="18">
    <location>
        <begin position="181"/>
        <end position="200"/>
    </location>
</feature>
<feature type="transmembrane region" description="Helical" evidence="18">
    <location>
        <begin position="337"/>
        <end position="356"/>
    </location>
</feature>
<keyword evidence="10" id="KW-0479">Metal-binding</keyword>
<evidence type="ECO:0000256" key="4">
    <source>
        <dbReference type="ARBA" id="ARBA00004922"/>
    </source>
</evidence>
<feature type="region of interest" description="Disordered" evidence="17">
    <location>
        <begin position="363"/>
        <end position="382"/>
    </location>
</feature>
<evidence type="ECO:0000313" key="22">
    <source>
        <dbReference type="Proteomes" id="UP000248557"/>
    </source>
</evidence>
<evidence type="ECO:0000256" key="1">
    <source>
        <dbReference type="ARBA" id="ARBA00001936"/>
    </source>
</evidence>
<feature type="domain" description="Oligosaccharyl transferase STT3 N-terminal" evidence="19">
    <location>
        <begin position="29"/>
        <end position="482"/>
    </location>
</feature>
<accession>A0A328Q339</accession>
<proteinExistence type="inferred from homology"/>
<comment type="subcellular location">
    <subcellularLocation>
        <location evidence="3">Cell membrane</location>
        <topology evidence="3">Multi-pass membrane protein</topology>
    </subcellularLocation>
</comment>
<comment type="cofactor">
    <cofactor evidence="1">
        <name>Mn(2+)</name>
        <dbReference type="ChEBI" id="CHEBI:29035"/>
    </cofactor>
</comment>
<evidence type="ECO:0000256" key="2">
    <source>
        <dbReference type="ARBA" id="ARBA00001946"/>
    </source>
</evidence>
<comment type="catalytic activity">
    <reaction evidence="16">
        <text>an archaeal dolichyl phosphooligosaccharide + [protein]-L-asparagine = an archaeal dolichyl phosphate + a glycoprotein with the oligosaccharide chain attached by N-beta-D-glycosyl linkage to a protein L-asparagine.</text>
        <dbReference type="EC" id="2.4.99.21"/>
    </reaction>
</comment>
<dbReference type="Pfam" id="PF02516">
    <property type="entry name" value="STT3"/>
    <property type="match status" value="1"/>
</dbReference>
<evidence type="ECO:0000256" key="15">
    <source>
        <dbReference type="ARBA" id="ARBA00030679"/>
    </source>
</evidence>
<feature type="region of interest" description="Disordered" evidence="17">
    <location>
        <begin position="838"/>
        <end position="858"/>
    </location>
</feature>
<evidence type="ECO:0000256" key="12">
    <source>
        <dbReference type="ARBA" id="ARBA00022989"/>
    </source>
</evidence>
<evidence type="ECO:0000256" key="17">
    <source>
        <dbReference type="SAM" id="MobiDB-lite"/>
    </source>
</evidence>
<dbReference type="GO" id="GO:0046872">
    <property type="term" value="F:metal ion binding"/>
    <property type="evidence" value="ECO:0007669"/>
    <property type="project" value="UniProtKB-KW"/>
</dbReference>
<organism evidence="21 22">
    <name type="scientific">Methanosphaera stadtmanae</name>
    <dbReference type="NCBI Taxonomy" id="2317"/>
    <lineage>
        <taxon>Archaea</taxon>
        <taxon>Methanobacteriati</taxon>
        <taxon>Methanobacteriota</taxon>
        <taxon>Methanomada group</taxon>
        <taxon>Methanobacteria</taxon>
        <taxon>Methanobacteriales</taxon>
        <taxon>Methanobacteriaceae</taxon>
        <taxon>Methanosphaera</taxon>
    </lineage>
</organism>
<dbReference type="Proteomes" id="UP000248557">
    <property type="component" value="Unassembled WGS sequence"/>
</dbReference>
<feature type="domain" description="STT3/PglB/AglB core" evidence="20">
    <location>
        <begin position="525"/>
        <end position="668"/>
    </location>
</feature>
<dbReference type="PANTHER" id="PTHR13872:SF1">
    <property type="entry name" value="DOLICHYL-DIPHOSPHOOLIGOSACCHARIDE--PROTEIN GLYCOSYLTRANSFERASE SUBUNIT STT3B"/>
    <property type="match status" value="1"/>
</dbReference>
<feature type="transmembrane region" description="Helical" evidence="18">
    <location>
        <begin position="474"/>
        <end position="493"/>
    </location>
</feature>
<dbReference type="Gene3D" id="3.40.50.12610">
    <property type="match status" value="1"/>
</dbReference>
<evidence type="ECO:0000256" key="13">
    <source>
        <dbReference type="ARBA" id="ARBA00023136"/>
    </source>
</evidence>
<dbReference type="EMBL" id="NGJK01000020">
    <property type="protein sequence ID" value="RAP03504.1"/>
    <property type="molecule type" value="Genomic_DNA"/>
</dbReference>
<feature type="transmembrane region" description="Helical" evidence="18">
    <location>
        <begin position="442"/>
        <end position="462"/>
    </location>
</feature>
<evidence type="ECO:0000256" key="6">
    <source>
        <dbReference type="ARBA" id="ARBA00012602"/>
    </source>
</evidence>
<evidence type="ECO:0000256" key="10">
    <source>
        <dbReference type="ARBA" id="ARBA00022723"/>
    </source>
</evidence>
<dbReference type="EC" id="2.4.99.21" evidence="6"/>
<evidence type="ECO:0000256" key="7">
    <source>
        <dbReference type="ARBA" id="ARBA00022676"/>
    </source>
</evidence>
<keyword evidence="11" id="KW-0460">Magnesium</keyword>
<evidence type="ECO:0000256" key="18">
    <source>
        <dbReference type="SAM" id="Phobius"/>
    </source>
</evidence>
<dbReference type="GO" id="GO:0004576">
    <property type="term" value="F:oligosaccharyl transferase activity"/>
    <property type="evidence" value="ECO:0007669"/>
    <property type="project" value="InterPro"/>
</dbReference>
<evidence type="ECO:0000256" key="14">
    <source>
        <dbReference type="ARBA" id="ARBA00023211"/>
    </source>
</evidence>
<protein>
    <recommendedName>
        <fullName evidence="6">dolichyl-phosphooligosaccharide-protein glycotransferase</fullName>
        <ecNumber evidence="6">2.4.99.21</ecNumber>
    </recommendedName>
    <alternativeName>
        <fullName evidence="15">Oligosaccharyl transferase</fullName>
    </alternativeName>
</protein>
<sequence>MDNKNLAIKIAPFIIAILLVLAVFAVRAETINLGGITNSSQKALYQDDSGMPYFTEIDSYYNYRLTENYLKNGQLGDTVVNGTSWDSLSTSPNGREVNYQPVIVILAALVYKFVNMFGSVSLTQVAFWLGPIIGSLAVLPAFYIVRRATGNTWGAIVAGVIAGAAPAYFSHTYGGFFDTDMFNVLLPLMIVVFLTESVYASKPLFKGLYAGIASLFLGLFALSWSGYTYMVLLTFGTLILFIPISYIMDKKDGKDLSNKKQWLKNNPATLPLVVFIILSIIILALTVGSSMFESITTVLGSATSLQSATAGTAYPNVYVSVGELQIPQVIDVANQSGGLFSLLYAVAALFLMGYVLRKKPVNKDKKDETEEKTETIEDKKPRNRRYTPKTKKAEEVMHHEDVFKPGRYELTSKEKYNNLFLYVLTLLWILGIAIMLTQGTRFIEQFAVPVALLSGLFVGIMVKYIDLKTENYSYVALIAAILVLLAVVSPLYADHLASSQAVGSTNDDMYNTLTWIKANTSQDTVLASWWDFGHLFTAVADRQVVFDGGSQNNMRAYWIGNALTSTDEAKSAGILRMLANSGEDASNTLDLYTNNTEKTVEILNAILPMDRTEANSALTGTYGLSQQEANSVLDLTHPAKVKPVNLILSSDMLSKAAWWSYFGSWDFKNQNSTHYSYYPSQSNIENINGREFTLGMDNGVIGVSSPTNETNGSTMTFAYVDQSKLNKSLNMSTLEDKQRMSKELSDGTGNTLLKPHKLIVVENNQLTEKIVNNNSNMSIMAIHQNDGSYFTVLFDSHLEESLFTKLYLKSGLNVTRFNMTHSEPGISVWDVSEYANTTANSTTNSSTNGTNVQTNTST</sequence>
<name>A0A328Q339_9EURY</name>
<gene>
    <name evidence="21" type="ORF">CA615_01865</name>
</gene>
<feature type="transmembrane region" description="Helical" evidence="18">
    <location>
        <begin position="230"/>
        <end position="248"/>
    </location>
</feature>
<evidence type="ECO:0000256" key="5">
    <source>
        <dbReference type="ARBA" id="ARBA00010810"/>
    </source>
</evidence>
<evidence type="ECO:0000313" key="21">
    <source>
        <dbReference type="EMBL" id="RAP03504.1"/>
    </source>
</evidence>
<feature type="transmembrane region" description="Helical" evidence="18">
    <location>
        <begin position="126"/>
        <end position="145"/>
    </location>
</feature>
<feature type="transmembrane region" description="Helical" evidence="18">
    <location>
        <begin position="419"/>
        <end position="436"/>
    </location>
</feature>
<evidence type="ECO:0000256" key="9">
    <source>
        <dbReference type="ARBA" id="ARBA00022692"/>
    </source>
</evidence>
<feature type="transmembrane region" description="Helical" evidence="18">
    <location>
        <begin position="152"/>
        <end position="169"/>
    </location>
</feature>
<dbReference type="InterPro" id="IPR048999">
    <property type="entry name" value="STT3-PglB_core"/>
</dbReference>
<dbReference type="OMA" id="WDNGHIY"/>
<keyword evidence="13 18" id="KW-0472">Membrane</keyword>